<comment type="caution">
    <text evidence="2">The sequence shown here is derived from an EMBL/GenBank/DDBJ whole genome shotgun (WGS) entry which is preliminary data.</text>
</comment>
<evidence type="ECO:0000313" key="3">
    <source>
        <dbReference type="Proteomes" id="UP001194580"/>
    </source>
</evidence>
<dbReference type="PANTHER" id="PTHR32026:SF10">
    <property type="entry name" value="METHYLTRANSFERASE-LIKE PROTEIN 24-RELATED"/>
    <property type="match status" value="1"/>
</dbReference>
<keyword evidence="3" id="KW-1185">Reference proteome</keyword>
<dbReference type="Proteomes" id="UP001194580">
    <property type="component" value="Unassembled WGS sequence"/>
</dbReference>
<organism evidence="2 3">
    <name type="scientific">Linnemannia exigua</name>
    <dbReference type="NCBI Taxonomy" id="604196"/>
    <lineage>
        <taxon>Eukaryota</taxon>
        <taxon>Fungi</taxon>
        <taxon>Fungi incertae sedis</taxon>
        <taxon>Mucoromycota</taxon>
        <taxon>Mortierellomycotina</taxon>
        <taxon>Mortierellomycetes</taxon>
        <taxon>Mortierellales</taxon>
        <taxon>Mortierellaceae</taxon>
        <taxon>Linnemannia</taxon>
    </lineage>
</organism>
<gene>
    <name evidence="2" type="ORF">BGZ95_011434</name>
</gene>
<feature type="domain" description="Methyltransferase" evidence="1">
    <location>
        <begin position="19"/>
        <end position="182"/>
    </location>
</feature>
<dbReference type="EMBL" id="JAAAIL010000086">
    <property type="protein sequence ID" value="KAG0280055.1"/>
    <property type="molecule type" value="Genomic_DNA"/>
</dbReference>
<accession>A0AAD4DK08</accession>
<dbReference type="PANTHER" id="PTHR32026">
    <property type="entry name" value="METHYLTRANSFERASE-LIKE PROTEIN 24"/>
    <property type="match status" value="1"/>
</dbReference>
<evidence type="ECO:0000313" key="2">
    <source>
        <dbReference type="EMBL" id="KAG0280055.1"/>
    </source>
</evidence>
<proteinExistence type="predicted"/>
<protein>
    <recommendedName>
        <fullName evidence="1">Methyltransferase domain-containing protein</fullName>
    </recommendedName>
</protein>
<dbReference type="InterPro" id="IPR026913">
    <property type="entry name" value="METTL24"/>
</dbReference>
<dbReference type="InterPro" id="IPR025714">
    <property type="entry name" value="Methyltranfer_dom"/>
</dbReference>
<dbReference type="Pfam" id="PF13383">
    <property type="entry name" value="Methyltransf_22"/>
    <property type="match status" value="1"/>
</dbReference>
<dbReference type="AlphaFoldDB" id="A0AAD4DK08"/>
<name>A0AAD4DK08_9FUNG</name>
<evidence type="ECO:0000259" key="1">
    <source>
        <dbReference type="Pfam" id="PF13383"/>
    </source>
</evidence>
<reference evidence="2" key="1">
    <citation type="journal article" date="2020" name="Fungal Divers.">
        <title>Resolving the Mortierellaceae phylogeny through synthesis of multi-gene phylogenetics and phylogenomics.</title>
        <authorList>
            <person name="Vandepol N."/>
            <person name="Liber J."/>
            <person name="Desiro A."/>
            <person name="Na H."/>
            <person name="Kennedy M."/>
            <person name="Barry K."/>
            <person name="Grigoriev I.V."/>
            <person name="Miller A.N."/>
            <person name="O'Donnell K."/>
            <person name="Stajich J.E."/>
            <person name="Bonito G."/>
        </authorList>
    </citation>
    <scope>NUCLEOTIDE SEQUENCE</scope>
    <source>
        <strain evidence="2">NRRL 28262</strain>
    </source>
</reference>
<sequence>MLQEKQFGTPYFNPWDEVMYYWWYFPASFVCPHDIQHVGRLSDGGKWICGMSLYEEKPRAKCVMYSFGINDNTHYEGEMLDRTDCEIFAYDASVTSMGPEATGPRAHFKPYFIGSTNRVDENGNTWKTLKTIMQENGHDWIDILKVDVEGSEYGTFDSIMEDFGDVLPFTQLQIELHVREDMVSFGDFLKWWERLESRGVYPWWTELNLNPTYYGQRDWASEYCFLNTRGGAKNILIQNYV</sequence>